<dbReference type="PANTHER" id="PTHR30373:SF2">
    <property type="entry name" value="UPF0603 PROTEIN YGCG"/>
    <property type="match status" value="1"/>
</dbReference>
<dbReference type="OrthoDB" id="9810918at2"/>
<dbReference type="RefSeq" id="WP_068174702.1">
    <property type="nucleotide sequence ID" value="NZ_AOGK01000032.1"/>
</dbReference>
<dbReference type="Pfam" id="PF04536">
    <property type="entry name" value="TPM_phosphatase"/>
    <property type="match status" value="1"/>
</dbReference>
<evidence type="ECO:0000313" key="4">
    <source>
        <dbReference type="Proteomes" id="UP001152876"/>
    </source>
</evidence>
<feature type="transmembrane region" description="Helical" evidence="1">
    <location>
        <begin position="189"/>
        <end position="208"/>
    </location>
</feature>
<comment type="caution">
    <text evidence="3">The sequence shown here is derived from an EMBL/GenBank/DDBJ whole genome shotgun (WGS) entry which is preliminary data.</text>
</comment>
<accession>A0A9X4P9M5</accession>
<dbReference type="PANTHER" id="PTHR30373">
    <property type="entry name" value="UPF0603 PROTEIN YGCG"/>
    <property type="match status" value="1"/>
</dbReference>
<protein>
    <recommendedName>
        <fullName evidence="2">TPM domain-containing protein</fullName>
    </recommendedName>
</protein>
<evidence type="ECO:0000256" key="1">
    <source>
        <dbReference type="SAM" id="Phobius"/>
    </source>
</evidence>
<feature type="transmembrane region" description="Helical" evidence="1">
    <location>
        <begin position="215"/>
        <end position="248"/>
    </location>
</feature>
<dbReference type="AlphaFoldDB" id="A0A9X4P9M5"/>
<gene>
    <name evidence="3" type="ORF">H010_23264</name>
</gene>
<evidence type="ECO:0000259" key="2">
    <source>
        <dbReference type="Pfam" id="PF04536"/>
    </source>
</evidence>
<proteinExistence type="predicted"/>
<dbReference type="Gene3D" id="3.10.310.50">
    <property type="match status" value="1"/>
</dbReference>
<dbReference type="InterPro" id="IPR007621">
    <property type="entry name" value="TPM_dom"/>
</dbReference>
<keyword evidence="1" id="KW-0472">Membrane</keyword>
<keyword evidence="1" id="KW-1133">Transmembrane helix</keyword>
<sequence length="301" mass="30664">MSLQRSRTGLGHWLAALGLWLCAGLATAQGLQPVPELRARVMDQTGTLDAAALAAIEAKLAAFERSRGSQVVVLMVATTAPEDIADYTQRLGDAWKIGRKEVGDGVLFVIAKDDRRLRIATAKTLEGAIPDLMARRILDQAVTPAFRSGDYAGGIQAGVDQILARIAGEDLPLPDATASAADGFQPMDLLIFIVFAVPLIASVLRGIFGNRFGSLLTGLGAGGLAWLLTSVVWIAIGAGLLGMLAALFMQFLPTTPRSGRGGHGGWGSTGGFGGGGFGSGGGGFGSGGGGNFGGGGASGGW</sequence>
<reference evidence="3" key="1">
    <citation type="submission" date="2013-01" db="EMBL/GenBank/DDBJ databases">
        <title>Genome draft of Hydrogenophaga taeniospiralis 2K1.</title>
        <authorList>
            <person name="Gomila M."/>
            <person name="Lalucat J."/>
        </authorList>
    </citation>
    <scope>NUCLEOTIDE SEQUENCE</scope>
    <source>
        <strain evidence="3">CCUG 15921</strain>
    </source>
</reference>
<name>A0A9X4P9M5_9BURK</name>
<evidence type="ECO:0000313" key="3">
    <source>
        <dbReference type="EMBL" id="MDG5978193.1"/>
    </source>
</evidence>
<dbReference type="Proteomes" id="UP001152876">
    <property type="component" value="Unassembled WGS sequence"/>
</dbReference>
<organism evidence="3 4">
    <name type="scientific">Hydrogenophaga taeniospiralis CCUG 15921</name>
    <dbReference type="NCBI Taxonomy" id="1281780"/>
    <lineage>
        <taxon>Bacteria</taxon>
        <taxon>Pseudomonadati</taxon>
        <taxon>Pseudomonadota</taxon>
        <taxon>Betaproteobacteria</taxon>
        <taxon>Burkholderiales</taxon>
        <taxon>Comamonadaceae</taxon>
        <taxon>Hydrogenophaga</taxon>
    </lineage>
</organism>
<feature type="domain" description="TPM" evidence="2">
    <location>
        <begin position="41"/>
        <end position="164"/>
    </location>
</feature>
<keyword evidence="4" id="KW-1185">Reference proteome</keyword>
<keyword evidence="1" id="KW-0812">Transmembrane</keyword>
<dbReference type="EMBL" id="AOGK01000032">
    <property type="protein sequence ID" value="MDG5978193.1"/>
    <property type="molecule type" value="Genomic_DNA"/>
</dbReference>